<evidence type="ECO:0000256" key="3">
    <source>
        <dbReference type="ARBA" id="ARBA00022490"/>
    </source>
</evidence>
<evidence type="ECO:0000313" key="16">
    <source>
        <dbReference type="Proteomes" id="UP000317944"/>
    </source>
</evidence>
<keyword evidence="3" id="KW-0963">Cytoplasm</keyword>
<evidence type="ECO:0000256" key="10">
    <source>
        <dbReference type="ARBA" id="ARBA00023172"/>
    </source>
</evidence>
<evidence type="ECO:0000256" key="7">
    <source>
        <dbReference type="ARBA" id="ARBA00022763"/>
    </source>
</evidence>
<reference evidence="15 16" key="1">
    <citation type="submission" date="2018-03" db="EMBL/GenBank/DDBJ databases">
        <title>Aerobic endospore-forming bacteria genome sequencing and assembly.</title>
        <authorList>
            <person name="Cavalcante D.A."/>
            <person name="Driks A."/>
            <person name="Putonti C."/>
            <person name="De-Souza M.T."/>
        </authorList>
    </citation>
    <scope>NUCLEOTIDE SEQUENCE [LARGE SCALE GENOMIC DNA]</scope>
    <source>
        <strain evidence="15 16">SDF0037</strain>
    </source>
</reference>
<dbReference type="GO" id="GO:0046872">
    <property type="term" value="F:metal ion binding"/>
    <property type="evidence" value="ECO:0007669"/>
    <property type="project" value="UniProtKB-KW"/>
</dbReference>
<organism evidence="15 16">
    <name type="scientific">Lysinibacillus sphaericus</name>
    <name type="common">Bacillus sphaericus</name>
    <dbReference type="NCBI Taxonomy" id="1421"/>
    <lineage>
        <taxon>Bacteria</taxon>
        <taxon>Bacillati</taxon>
        <taxon>Bacillota</taxon>
        <taxon>Bacilli</taxon>
        <taxon>Bacillales</taxon>
        <taxon>Bacillaceae</taxon>
        <taxon>Lysinibacillus</taxon>
    </lineage>
</organism>
<evidence type="ECO:0000256" key="4">
    <source>
        <dbReference type="ARBA" id="ARBA00022722"/>
    </source>
</evidence>
<evidence type="ECO:0000256" key="13">
    <source>
        <dbReference type="ARBA" id="ARBA00029523"/>
    </source>
</evidence>
<keyword evidence="5" id="KW-0479">Metal-binding</keyword>
<proteinExistence type="inferred from homology"/>
<comment type="caution">
    <text evidence="15">The sequence shown here is derived from an EMBL/GenBank/DDBJ whole genome shotgun (WGS) entry which is preliminary data.</text>
</comment>
<dbReference type="GO" id="GO:0005737">
    <property type="term" value="C:cytoplasm"/>
    <property type="evidence" value="ECO:0007669"/>
    <property type="project" value="UniProtKB-SubCell"/>
</dbReference>
<dbReference type="GO" id="GO:0006281">
    <property type="term" value="P:DNA repair"/>
    <property type="evidence" value="ECO:0007669"/>
    <property type="project" value="UniProtKB-KW"/>
</dbReference>
<dbReference type="OrthoDB" id="2475790at2"/>
<feature type="region of interest" description="Disordered" evidence="14">
    <location>
        <begin position="1"/>
        <end position="25"/>
    </location>
</feature>
<evidence type="ECO:0000256" key="14">
    <source>
        <dbReference type="SAM" id="MobiDB-lite"/>
    </source>
</evidence>
<evidence type="ECO:0000256" key="8">
    <source>
        <dbReference type="ARBA" id="ARBA00022801"/>
    </source>
</evidence>
<keyword evidence="8" id="KW-0378">Hydrolase</keyword>
<dbReference type="Pfam" id="PF03838">
    <property type="entry name" value="RecU"/>
    <property type="match status" value="1"/>
</dbReference>
<protein>
    <recommendedName>
        <fullName evidence="13">Holliday junction resolvase RecU</fullName>
    </recommendedName>
</protein>
<dbReference type="GO" id="GO:0006310">
    <property type="term" value="P:DNA recombination"/>
    <property type="evidence" value="ECO:0007669"/>
    <property type="project" value="UniProtKB-KW"/>
</dbReference>
<comment type="subcellular location">
    <subcellularLocation>
        <location evidence="2">Cytoplasm</location>
    </subcellularLocation>
</comment>
<dbReference type="AlphaFoldDB" id="A0A544UK88"/>
<accession>A0A544UK88</accession>
<evidence type="ECO:0000256" key="2">
    <source>
        <dbReference type="ARBA" id="ARBA00004496"/>
    </source>
</evidence>
<keyword evidence="10" id="KW-0233">DNA recombination</keyword>
<comment type="similarity">
    <text evidence="12">Belongs to the RecU family.</text>
</comment>
<sequence>MKKERKKSMTVTISESKRKGGKRLNPGKQFEKDFYASVSEKGYLFVYRLKDDNLGFANVKNPCDFILYKKPNIYLLELKSHKGKSIPFGAIQSYQIESLYRFSNIDGVKAGFVFNFRDMNETYFVEAVSVYHFYHERKRKSFSLNWVKENGNAISQELKRTRFKYDLGELLK</sequence>
<keyword evidence="6" id="KW-0255">Endonuclease</keyword>
<evidence type="ECO:0000256" key="12">
    <source>
        <dbReference type="ARBA" id="ARBA00023447"/>
    </source>
</evidence>
<dbReference type="InterPro" id="IPR011335">
    <property type="entry name" value="Restrct_endonuc-II-like"/>
</dbReference>
<evidence type="ECO:0000313" key="15">
    <source>
        <dbReference type="EMBL" id="TQR33629.1"/>
    </source>
</evidence>
<dbReference type="InterPro" id="IPR011856">
    <property type="entry name" value="tRNA_endonuc-like_dom_sf"/>
</dbReference>
<evidence type="ECO:0000256" key="9">
    <source>
        <dbReference type="ARBA" id="ARBA00022842"/>
    </source>
</evidence>
<keyword evidence="4" id="KW-0540">Nuclease</keyword>
<dbReference type="Gene3D" id="3.40.1350.10">
    <property type="match status" value="1"/>
</dbReference>
<evidence type="ECO:0000256" key="5">
    <source>
        <dbReference type="ARBA" id="ARBA00022723"/>
    </source>
</evidence>
<keyword evidence="7" id="KW-0227">DNA damage</keyword>
<evidence type="ECO:0000256" key="6">
    <source>
        <dbReference type="ARBA" id="ARBA00022759"/>
    </source>
</evidence>
<dbReference type="GO" id="GO:0004519">
    <property type="term" value="F:endonuclease activity"/>
    <property type="evidence" value="ECO:0007669"/>
    <property type="project" value="UniProtKB-KW"/>
</dbReference>
<evidence type="ECO:0000256" key="1">
    <source>
        <dbReference type="ARBA" id="ARBA00001946"/>
    </source>
</evidence>
<dbReference type="GO" id="GO:0016787">
    <property type="term" value="F:hydrolase activity"/>
    <property type="evidence" value="ECO:0007669"/>
    <property type="project" value="UniProtKB-KW"/>
</dbReference>
<dbReference type="EMBL" id="SADV01000007">
    <property type="protein sequence ID" value="TQR33629.1"/>
    <property type="molecule type" value="Genomic_DNA"/>
</dbReference>
<dbReference type="Proteomes" id="UP000317944">
    <property type="component" value="Unassembled WGS sequence"/>
</dbReference>
<name>A0A544UK88_LYSSH</name>
<dbReference type="GO" id="GO:0003676">
    <property type="term" value="F:nucleic acid binding"/>
    <property type="evidence" value="ECO:0007669"/>
    <property type="project" value="InterPro"/>
</dbReference>
<comment type="cofactor">
    <cofactor evidence="1">
        <name>Mg(2+)</name>
        <dbReference type="ChEBI" id="CHEBI:18420"/>
    </cofactor>
</comment>
<dbReference type="InterPro" id="IPR004612">
    <property type="entry name" value="Resolv_RecU"/>
</dbReference>
<gene>
    <name evidence="15" type="ORF">C7Y47_11360</name>
</gene>
<dbReference type="SUPFAM" id="SSF52980">
    <property type="entry name" value="Restriction endonuclease-like"/>
    <property type="match status" value="1"/>
</dbReference>
<evidence type="ECO:0000256" key="11">
    <source>
        <dbReference type="ARBA" id="ARBA00023204"/>
    </source>
</evidence>
<keyword evidence="9" id="KW-0460">Magnesium</keyword>
<keyword evidence="11" id="KW-0234">DNA repair</keyword>